<dbReference type="Proteomes" id="UP001328107">
    <property type="component" value="Unassembled WGS sequence"/>
</dbReference>
<evidence type="ECO:0000256" key="5">
    <source>
        <dbReference type="SAM" id="Phobius"/>
    </source>
</evidence>
<dbReference type="GO" id="GO:0016020">
    <property type="term" value="C:membrane"/>
    <property type="evidence" value="ECO:0007669"/>
    <property type="project" value="UniProtKB-SubCell"/>
</dbReference>
<protein>
    <recommendedName>
        <fullName evidence="8">Membrane transporter</fullName>
    </recommendedName>
</protein>
<feature type="transmembrane region" description="Helical" evidence="5">
    <location>
        <begin position="109"/>
        <end position="129"/>
    </location>
</feature>
<comment type="subcellular location">
    <subcellularLocation>
        <location evidence="1">Membrane</location>
    </subcellularLocation>
</comment>
<feature type="transmembrane region" description="Helical" evidence="5">
    <location>
        <begin position="136"/>
        <end position="158"/>
    </location>
</feature>
<dbReference type="GO" id="GO:0015149">
    <property type="term" value="F:hexose transmembrane transporter activity"/>
    <property type="evidence" value="ECO:0007669"/>
    <property type="project" value="TreeGrafter"/>
</dbReference>
<evidence type="ECO:0000313" key="7">
    <source>
        <dbReference type="Proteomes" id="UP001328107"/>
    </source>
</evidence>
<keyword evidence="3 5" id="KW-1133">Transmembrane helix</keyword>
<dbReference type="Pfam" id="PF00083">
    <property type="entry name" value="Sugar_tr"/>
    <property type="match status" value="1"/>
</dbReference>
<proteinExistence type="predicted"/>
<evidence type="ECO:0008006" key="8">
    <source>
        <dbReference type="Google" id="ProtNLM"/>
    </source>
</evidence>
<dbReference type="PANTHER" id="PTHR23503">
    <property type="entry name" value="SOLUTE CARRIER FAMILY 2"/>
    <property type="match status" value="1"/>
</dbReference>
<dbReference type="SUPFAM" id="SSF103473">
    <property type="entry name" value="MFS general substrate transporter"/>
    <property type="match status" value="1"/>
</dbReference>
<organism evidence="6 7">
    <name type="scientific">Pristionchus mayeri</name>
    <dbReference type="NCBI Taxonomy" id="1317129"/>
    <lineage>
        <taxon>Eukaryota</taxon>
        <taxon>Metazoa</taxon>
        <taxon>Ecdysozoa</taxon>
        <taxon>Nematoda</taxon>
        <taxon>Chromadorea</taxon>
        <taxon>Rhabditida</taxon>
        <taxon>Rhabditina</taxon>
        <taxon>Diplogasteromorpha</taxon>
        <taxon>Diplogasteroidea</taxon>
        <taxon>Neodiplogasteridae</taxon>
        <taxon>Pristionchus</taxon>
    </lineage>
</organism>
<keyword evidence="2 5" id="KW-0812">Transmembrane</keyword>
<evidence type="ECO:0000256" key="3">
    <source>
        <dbReference type="ARBA" id="ARBA00022989"/>
    </source>
</evidence>
<name>A0AAN4ZGK7_9BILA</name>
<dbReference type="PANTHER" id="PTHR23503:SF39">
    <property type="entry name" value="MAJOR FACILITATOR SUPERFAMILY (MFS) PROFILE DOMAIN-CONTAINING PROTEIN"/>
    <property type="match status" value="1"/>
</dbReference>
<evidence type="ECO:0000256" key="1">
    <source>
        <dbReference type="ARBA" id="ARBA00004370"/>
    </source>
</evidence>
<keyword evidence="7" id="KW-1185">Reference proteome</keyword>
<evidence type="ECO:0000256" key="2">
    <source>
        <dbReference type="ARBA" id="ARBA00022692"/>
    </source>
</evidence>
<dbReference type="InterPro" id="IPR045263">
    <property type="entry name" value="GLUT"/>
</dbReference>
<reference evidence="7" key="1">
    <citation type="submission" date="2022-10" db="EMBL/GenBank/DDBJ databases">
        <title>Genome assembly of Pristionchus species.</title>
        <authorList>
            <person name="Yoshida K."/>
            <person name="Sommer R.J."/>
        </authorList>
    </citation>
    <scope>NUCLEOTIDE SEQUENCE [LARGE SCALE GENOMIC DNA]</scope>
    <source>
        <strain evidence="7">RS5460</strain>
    </source>
</reference>
<dbReference type="AlphaFoldDB" id="A0AAN4ZGK7"/>
<feature type="transmembrane region" description="Helical" evidence="5">
    <location>
        <begin position="69"/>
        <end position="89"/>
    </location>
</feature>
<keyword evidence="4 5" id="KW-0472">Membrane</keyword>
<evidence type="ECO:0000256" key="4">
    <source>
        <dbReference type="ARBA" id="ARBA00023136"/>
    </source>
</evidence>
<comment type="caution">
    <text evidence="6">The sequence shown here is derived from an EMBL/GenBank/DDBJ whole genome shotgun (WGS) entry which is preliminary data.</text>
</comment>
<dbReference type="InterPro" id="IPR005828">
    <property type="entry name" value="MFS_sugar_transport-like"/>
</dbReference>
<evidence type="ECO:0000313" key="6">
    <source>
        <dbReference type="EMBL" id="GMR40441.1"/>
    </source>
</evidence>
<feature type="non-terminal residue" evidence="6">
    <location>
        <position position="163"/>
    </location>
</feature>
<gene>
    <name evidence="6" type="ORF">PMAYCL1PPCAC_10636</name>
</gene>
<dbReference type="InterPro" id="IPR036259">
    <property type="entry name" value="MFS_trans_sf"/>
</dbReference>
<sequence>MSILQREDDIEKASSSLALYYGVSSESLGELSLTKKKKANAQGTNEGIGWAFNPFTTVKDKKMRVIRTAAWLGVMVKLAYVFSGARSLWSYSTFVLHCLGDFSLESATLGSWIVSLIRIPITLVPVFFVDRIGRRPLISCSILVTVISLAILIIAIIIGDSMK</sequence>
<accession>A0AAN4ZGK7</accession>
<dbReference type="Gene3D" id="1.20.1250.20">
    <property type="entry name" value="MFS general substrate transporter like domains"/>
    <property type="match status" value="1"/>
</dbReference>
<dbReference type="EMBL" id="BTRK01000003">
    <property type="protein sequence ID" value="GMR40441.1"/>
    <property type="molecule type" value="Genomic_DNA"/>
</dbReference>